<dbReference type="CDD" id="cd00085">
    <property type="entry name" value="HNHc"/>
    <property type="match status" value="1"/>
</dbReference>
<accession>A0ABT6MFX6</accession>
<reference evidence="3 4" key="1">
    <citation type="submission" date="2023-04" db="EMBL/GenBank/DDBJ databases">
        <title>Forest soil microbial communities from Buena Vista Peninsula, Colon Province, Panama.</title>
        <authorList>
            <person name="Bouskill N."/>
        </authorList>
    </citation>
    <scope>NUCLEOTIDE SEQUENCE [LARGE SCALE GENOMIC DNA]</scope>
    <source>
        <strain evidence="3 4">CFH S0262</strain>
    </source>
</reference>
<organism evidence="3 4">
    <name type="scientific">Prescottella agglutinans</name>
    <dbReference type="NCBI Taxonomy" id="1644129"/>
    <lineage>
        <taxon>Bacteria</taxon>
        <taxon>Bacillati</taxon>
        <taxon>Actinomycetota</taxon>
        <taxon>Actinomycetes</taxon>
        <taxon>Mycobacteriales</taxon>
        <taxon>Nocardiaceae</taxon>
        <taxon>Prescottella</taxon>
    </lineage>
</organism>
<evidence type="ECO:0000313" key="4">
    <source>
        <dbReference type="Proteomes" id="UP001160334"/>
    </source>
</evidence>
<dbReference type="Gene3D" id="1.10.30.50">
    <property type="match status" value="1"/>
</dbReference>
<keyword evidence="4" id="KW-1185">Reference proteome</keyword>
<proteinExistence type="predicted"/>
<dbReference type="PANTHER" id="PTHR33877">
    <property type="entry name" value="SLL1193 PROTEIN"/>
    <property type="match status" value="1"/>
</dbReference>
<feature type="domain" description="HNH nuclease" evidence="2">
    <location>
        <begin position="12"/>
        <end position="70"/>
    </location>
</feature>
<dbReference type="PANTHER" id="PTHR33877:SF1">
    <property type="entry name" value="TYPE IV METHYL-DIRECTED RESTRICTION ENZYME ECOKMCRA"/>
    <property type="match status" value="1"/>
</dbReference>
<feature type="compositionally biased region" description="Basic and acidic residues" evidence="1">
    <location>
        <begin position="80"/>
        <end position="93"/>
    </location>
</feature>
<name>A0ABT6MFX6_9NOCA</name>
<protein>
    <submittedName>
        <fullName evidence="3">5-methylcytosine-specific restriction endonuclease McrA</fullName>
    </submittedName>
</protein>
<dbReference type="SMART" id="SM00507">
    <property type="entry name" value="HNHc"/>
    <property type="match status" value="1"/>
</dbReference>
<evidence type="ECO:0000313" key="3">
    <source>
        <dbReference type="EMBL" id="MDH6283217.1"/>
    </source>
</evidence>
<sequence length="99" mass="11191">MAPRNTTTRDKHRKAIARSRPDCHICHEPIDYSAPYMDPGEFVVDHVIPLAKGGEDTLENKAAAHRSCNSSKAANLPPELDPRRQWVTERDWWSDDAGL</sequence>
<dbReference type="RefSeq" id="WP_280762492.1">
    <property type="nucleotide sequence ID" value="NZ_JARXVC010000013.1"/>
</dbReference>
<comment type="caution">
    <text evidence="3">The sequence shown here is derived from an EMBL/GenBank/DDBJ whole genome shotgun (WGS) entry which is preliminary data.</text>
</comment>
<gene>
    <name evidence="3" type="ORF">M2280_004460</name>
</gene>
<keyword evidence="3" id="KW-0540">Nuclease</keyword>
<dbReference type="EMBL" id="JARXVC010000013">
    <property type="protein sequence ID" value="MDH6283217.1"/>
    <property type="molecule type" value="Genomic_DNA"/>
</dbReference>
<evidence type="ECO:0000256" key="1">
    <source>
        <dbReference type="SAM" id="MobiDB-lite"/>
    </source>
</evidence>
<dbReference type="GO" id="GO:0004519">
    <property type="term" value="F:endonuclease activity"/>
    <property type="evidence" value="ECO:0007669"/>
    <property type="project" value="UniProtKB-KW"/>
</dbReference>
<feature type="region of interest" description="Disordered" evidence="1">
    <location>
        <begin position="61"/>
        <end position="99"/>
    </location>
</feature>
<dbReference type="Proteomes" id="UP001160334">
    <property type="component" value="Unassembled WGS sequence"/>
</dbReference>
<keyword evidence="3" id="KW-0255">Endonuclease</keyword>
<dbReference type="InterPro" id="IPR002711">
    <property type="entry name" value="HNH"/>
</dbReference>
<keyword evidence="3" id="KW-0378">Hydrolase</keyword>
<dbReference type="Pfam" id="PF01844">
    <property type="entry name" value="HNH"/>
    <property type="match status" value="1"/>
</dbReference>
<evidence type="ECO:0000259" key="2">
    <source>
        <dbReference type="SMART" id="SM00507"/>
    </source>
</evidence>
<dbReference type="InterPro" id="IPR003615">
    <property type="entry name" value="HNH_nuc"/>
</dbReference>
<dbReference type="InterPro" id="IPR052892">
    <property type="entry name" value="NA-targeting_endonuclease"/>
</dbReference>